<dbReference type="InterPro" id="IPR001723">
    <property type="entry name" value="Nuclear_hrmn_rcpt"/>
</dbReference>
<proteinExistence type="predicted"/>
<protein>
    <submittedName>
        <fullName evidence="4">COUP transcription factor 1</fullName>
    </submittedName>
</protein>
<comment type="caution">
    <text evidence="4">The sequence shown here is derived from an EMBL/GenBank/DDBJ whole genome shotgun (WGS) entry which is preliminary data.</text>
</comment>
<dbReference type="PROSITE" id="PS51843">
    <property type="entry name" value="NR_LBD"/>
    <property type="match status" value="1"/>
</dbReference>
<dbReference type="PRINTS" id="PR00398">
    <property type="entry name" value="STRDHORMONER"/>
</dbReference>
<sequence>MDSHKESHHFPFIALRHQRFPHIFQADPTGIAKLASRASPRSECRRNSSASEPAETHIETASRWLFMSIKWAKSLPYFAELYYPDQLELLRQNWSKLFLFNLMYFEMVPKPDDSEDDVSGALRDVFVRWSEANLRPEIPGKIEHSLEKIRRLHMDETETLLVKSLLLFNPETEGLVDASQVQVTQNKCHRALEEHASSTNPGERDRSGRILLTILTLSTFEERDIEAMFLSAVLGNATVTSLMENILCADTM</sequence>
<name>A0A7D9DXA0_PARCT</name>
<dbReference type="SMART" id="SM00430">
    <property type="entry name" value="HOLI"/>
    <property type="match status" value="1"/>
</dbReference>
<keyword evidence="2" id="KW-0804">Transcription</keyword>
<gene>
    <name evidence="4" type="ORF">PACLA_8A078537</name>
</gene>
<keyword evidence="5" id="KW-1185">Reference proteome</keyword>
<dbReference type="InterPro" id="IPR035500">
    <property type="entry name" value="NHR-like_dom_sf"/>
</dbReference>
<dbReference type="OrthoDB" id="40902at2759"/>
<accession>A0A7D9DXA0</accession>
<evidence type="ECO:0000313" key="4">
    <source>
        <dbReference type="EMBL" id="CAB3995472.1"/>
    </source>
</evidence>
<evidence type="ECO:0000256" key="1">
    <source>
        <dbReference type="ARBA" id="ARBA00023015"/>
    </source>
</evidence>
<keyword evidence="1" id="KW-0805">Transcription regulation</keyword>
<organism evidence="4 5">
    <name type="scientific">Paramuricea clavata</name>
    <name type="common">Red gorgonian</name>
    <name type="synonym">Violescent sea-whip</name>
    <dbReference type="NCBI Taxonomy" id="317549"/>
    <lineage>
        <taxon>Eukaryota</taxon>
        <taxon>Metazoa</taxon>
        <taxon>Cnidaria</taxon>
        <taxon>Anthozoa</taxon>
        <taxon>Octocorallia</taxon>
        <taxon>Malacalcyonacea</taxon>
        <taxon>Plexauridae</taxon>
        <taxon>Paramuricea</taxon>
    </lineage>
</organism>
<dbReference type="PANTHER" id="PTHR24083">
    <property type="entry name" value="NUCLEAR HORMONE RECEPTOR"/>
    <property type="match status" value="1"/>
</dbReference>
<dbReference type="InterPro" id="IPR000536">
    <property type="entry name" value="Nucl_hrmn_rcpt_lig-bd"/>
</dbReference>
<dbReference type="AlphaFoldDB" id="A0A7D9DXA0"/>
<evidence type="ECO:0000256" key="3">
    <source>
        <dbReference type="ARBA" id="ARBA00023170"/>
    </source>
</evidence>
<reference evidence="4" key="1">
    <citation type="submission" date="2020-04" db="EMBL/GenBank/DDBJ databases">
        <authorList>
            <person name="Alioto T."/>
            <person name="Alioto T."/>
            <person name="Gomez Garrido J."/>
        </authorList>
    </citation>
    <scope>NUCLEOTIDE SEQUENCE</scope>
    <source>
        <strain evidence="4">A484AB</strain>
    </source>
</reference>
<keyword evidence="3" id="KW-0675">Receptor</keyword>
<dbReference type="Pfam" id="PF00104">
    <property type="entry name" value="Hormone_recep"/>
    <property type="match status" value="1"/>
</dbReference>
<dbReference type="SUPFAM" id="SSF48508">
    <property type="entry name" value="Nuclear receptor ligand-binding domain"/>
    <property type="match status" value="1"/>
</dbReference>
<dbReference type="Proteomes" id="UP001152795">
    <property type="component" value="Unassembled WGS sequence"/>
</dbReference>
<evidence type="ECO:0000256" key="2">
    <source>
        <dbReference type="ARBA" id="ARBA00023163"/>
    </source>
</evidence>
<dbReference type="Gene3D" id="1.10.565.10">
    <property type="entry name" value="Retinoid X Receptor"/>
    <property type="match status" value="1"/>
</dbReference>
<dbReference type="EMBL" id="CACRXK020002670">
    <property type="protein sequence ID" value="CAB3995472.1"/>
    <property type="molecule type" value="Genomic_DNA"/>
</dbReference>
<dbReference type="InterPro" id="IPR050274">
    <property type="entry name" value="Nuclear_hormone_rcpt_NR2"/>
</dbReference>
<evidence type="ECO:0000313" key="5">
    <source>
        <dbReference type="Proteomes" id="UP001152795"/>
    </source>
</evidence>